<dbReference type="AlphaFoldDB" id="A0AAV4UQH6"/>
<proteinExistence type="predicted"/>
<accession>A0AAV4UQH6</accession>
<reference evidence="1 2" key="1">
    <citation type="submission" date="2021-06" db="EMBL/GenBank/DDBJ databases">
        <title>Caerostris darwini draft genome.</title>
        <authorList>
            <person name="Kono N."/>
            <person name="Arakawa K."/>
        </authorList>
    </citation>
    <scope>NUCLEOTIDE SEQUENCE [LARGE SCALE GENOMIC DNA]</scope>
</reference>
<organism evidence="1 2">
    <name type="scientific">Caerostris darwini</name>
    <dbReference type="NCBI Taxonomy" id="1538125"/>
    <lineage>
        <taxon>Eukaryota</taxon>
        <taxon>Metazoa</taxon>
        <taxon>Ecdysozoa</taxon>
        <taxon>Arthropoda</taxon>
        <taxon>Chelicerata</taxon>
        <taxon>Arachnida</taxon>
        <taxon>Araneae</taxon>
        <taxon>Araneomorphae</taxon>
        <taxon>Entelegynae</taxon>
        <taxon>Araneoidea</taxon>
        <taxon>Araneidae</taxon>
        <taxon>Caerostris</taxon>
    </lineage>
</organism>
<evidence type="ECO:0000313" key="1">
    <source>
        <dbReference type="EMBL" id="GIY59993.1"/>
    </source>
</evidence>
<dbReference type="EMBL" id="BPLQ01011732">
    <property type="protein sequence ID" value="GIY59993.1"/>
    <property type="molecule type" value="Genomic_DNA"/>
</dbReference>
<keyword evidence="2" id="KW-1185">Reference proteome</keyword>
<gene>
    <name evidence="1" type="ORF">CDAR_611421</name>
</gene>
<protein>
    <submittedName>
        <fullName evidence="1">Uncharacterized protein</fullName>
    </submittedName>
</protein>
<comment type="caution">
    <text evidence="1">The sequence shown here is derived from an EMBL/GenBank/DDBJ whole genome shotgun (WGS) entry which is preliminary data.</text>
</comment>
<sequence length="97" mass="10637">MLLKCLEGAHFYQQLHIGTLSDPLPPRNALHVVRSYVHLMDKERTSDKGIVQIVFCVGGRRLGGCTGKENRSCLFKGVGRISDSMNFETSEGSSAAI</sequence>
<evidence type="ECO:0000313" key="2">
    <source>
        <dbReference type="Proteomes" id="UP001054837"/>
    </source>
</evidence>
<dbReference type="Proteomes" id="UP001054837">
    <property type="component" value="Unassembled WGS sequence"/>
</dbReference>
<name>A0AAV4UQH6_9ARAC</name>